<dbReference type="InterPro" id="IPR035924">
    <property type="entry name" value="FlaG-like_sf"/>
</dbReference>
<protein>
    <recommendedName>
        <fullName evidence="3">Flagellar protein FlaG</fullName>
    </recommendedName>
</protein>
<evidence type="ECO:0000256" key="1">
    <source>
        <dbReference type="SAM" id="MobiDB-lite"/>
    </source>
</evidence>
<dbReference type="SUPFAM" id="SSF160214">
    <property type="entry name" value="FlaG-like"/>
    <property type="match status" value="1"/>
</dbReference>
<feature type="compositionally biased region" description="Polar residues" evidence="1">
    <location>
        <begin position="23"/>
        <end position="36"/>
    </location>
</feature>
<dbReference type="InterPro" id="IPR005186">
    <property type="entry name" value="FlaG"/>
</dbReference>
<proteinExistence type="predicted"/>
<feature type="region of interest" description="Disordered" evidence="1">
    <location>
        <begin position="1"/>
        <end position="57"/>
    </location>
</feature>
<gene>
    <name evidence="2" type="ORF">MNBD_ALPHA02-1266</name>
</gene>
<evidence type="ECO:0000313" key="2">
    <source>
        <dbReference type="EMBL" id="VAV93226.1"/>
    </source>
</evidence>
<dbReference type="Gene3D" id="3.30.160.170">
    <property type="entry name" value="FlaG-like"/>
    <property type="match status" value="1"/>
</dbReference>
<accession>A0A3B0RXE9</accession>
<evidence type="ECO:0008006" key="3">
    <source>
        <dbReference type="Google" id="ProtNLM"/>
    </source>
</evidence>
<sequence>MVDGINIVSPRIPGTSENKDTVSKPSVASPANRQETQPPPKEARSVKSEPSNSVSSAIAKSTEARLNALSTGNVKDYLQAAEKIISASLPSKPPGTKLRINLDDGSGRFVYQGIDVKTGDVVTQFPSDEVLRFVTFSRERAGLEGIVVDEKA</sequence>
<dbReference type="EMBL" id="UOED01000080">
    <property type="protein sequence ID" value="VAV93226.1"/>
    <property type="molecule type" value="Genomic_DNA"/>
</dbReference>
<dbReference type="Pfam" id="PF03646">
    <property type="entry name" value="FlaG"/>
    <property type="match status" value="1"/>
</dbReference>
<reference evidence="2" key="1">
    <citation type="submission" date="2018-06" db="EMBL/GenBank/DDBJ databases">
        <authorList>
            <person name="Zhirakovskaya E."/>
        </authorList>
    </citation>
    <scope>NUCLEOTIDE SEQUENCE</scope>
</reference>
<organism evidence="2">
    <name type="scientific">hydrothermal vent metagenome</name>
    <dbReference type="NCBI Taxonomy" id="652676"/>
    <lineage>
        <taxon>unclassified sequences</taxon>
        <taxon>metagenomes</taxon>
        <taxon>ecological metagenomes</taxon>
    </lineage>
</organism>
<dbReference type="AlphaFoldDB" id="A0A3B0RXE9"/>
<name>A0A3B0RXE9_9ZZZZ</name>